<protein>
    <submittedName>
        <fullName evidence="1">10157_t:CDS:1</fullName>
    </submittedName>
</protein>
<evidence type="ECO:0000313" key="1">
    <source>
        <dbReference type="EMBL" id="CAG8453684.1"/>
    </source>
</evidence>
<keyword evidence="2" id="KW-1185">Reference proteome</keyword>
<proteinExistence type="predicted"/>
<gene>
    <name evidence="1" type="ORF">DHETER_LOCUS963</name>
</gene>
<organism evidence="1 2">
    <name type="scientific">Dentiscutata heterogama</name>
    <dbReference type="NCBI Taxonomy" id="1316150"/>
    <lineage>
        <taxon>Eukaryota</taxon>
        <taxon>Fungi</taxon>
        <taxon>Fungi incertae sedis</taxon>
        <taxon>Mucoromycota</taxon>
        <taxon>Glomeromycotina</taxon>
        <taxon>Glomeromycetes</taxon>
        <taxon>Diversisporales</taxon>
        <taxon>Gigasporaceae</taxon>
        <taxon>Dentiscutata</taxon>
    </lineage>
</organism>
<reference evidence="1" key="1">
    <citation type="submission" date="2021-06" db="EMBL/GenBank/DDBJ databases">
        <authorList>
            <person name="Kallberg Y."/>
            <person name="Tangrot J."/>
            <person name="Rosling A."/>
        </authorList>
    </citation>
    <scope>NUCLEOTIDE SEQUENCE</scope>
    <source>
        <strain evidence="1">IL203A</strain>
    </source>
</reference>
<comment type="caution">
    <text evidence="1">The sequence shown here is derived from an EMBL/GenBank/DDBJ whole genome shotgun (WGS) entry which is preliminary data.</text>
</comment>
<name>A0ACA9K794_9GLOM</name>
<accession>A0ACA9K794</accession>
<sequence>MGKEKRYPVIGIYPQESDSFPQESFPMKKVSIQRTRRTQRCEKRKTELRITIVWGLSYEKWFLTTTTIPTI</sequence>
<dbReference type="EMBL" id="CAJVPU010000532">
    <property type="protein sequence ID" value="CAG8453684.1"/>
    <property type="molecule type" value="Genomic_DNA"/>
</dbReference>
<dbReference type="Proteomes" id="UP000789702">
    <property type="component" value="Unassembled WGS sequence"/>
</dbReference>
<evidence type="ECO:0000313" key="2">
    <source>
        <dbReference type="Proteomes" id="UP000789702"/>
    </source>
</evidence>